<keyword evidence="3" id="KW-0496">Mitochondrion</keyword>
<dbReference type="CDD" id="cd05125">
    <property type="entry name" value="Mth938_2P1-like"/>
    <property type="match status" value="1"/>
</dbReference>
<name>A0A023G5R3_AMBTT</name>
<comment type="subcellular location">
    <subcellularLocation>
        <location evidence="1">Mitochondrion</location>
    </subcellularLocation>
</comment>
<evidence type="ECO:0000256" key="4">
    <source>
        <dbReference type="ARBA" id="ARBA00049984"/>
    </source>
</evidence>
<proteinExistence type="evidence at transcript level"/>
<organism evidence="5">
    <name type="scientific">Amblyomma triste</name>
    <name type="common">Neotropical tick</name>
    <dbReference type="NCBI Taxonomy" id="251400"/>
    <lineage>
        <taxon>Eukaryota</taxon>
        <taxon>Metazoa</taxon>
        <taxon>Ecdysozoa</taxon>
        <taxon>Arthropoda</taxon>
        <taxon>Chelicerata</taxon>
        <taxon>Arachnida</taxon>
        <taxon>Acari</taxon>
        <taxon>Parasitiformes</taxon>
        <taxon>Ixodida</taxon>
        <taxon>Ixodoidea</taxon>
        <taxon>Ixodidae</taxon>
        <taxon>Amblyomminae</taxon>
        <taxon>Amblyomma</taxon>
    </lineage>
</organism>
<dbReference type="InterPro" id="IPR007523">
    <property type="entry name" value="NDUFAF3/AAMDC"/>
</dbReference>
<reference evidence="5" key="1">
    <citation type="submission" date="2014-03" db="EMBL/GenBank/DDBJ databases">
        <title>The sialotranscriptome of Amblyomma triste, Amblyomma parvum and Amblyomma cajennense ticks, uncovered by 454-based RNA-seq.</title>
        <authorList>
            <person name="Garcia G.R."/>
            <person name="Gardinassi L.G."/>
            <person name="Ribeiro J.M."/>
            <person name="Anatriello E."/>
            <person name="Ferreira B.R."/>
            <person name="Moreira H.N."/>
            <person name="Mafra C."/>
            <person name="Olegario M.M."/>
            <person name="Szabo P.J."/>
            <person name="Miranda-Santos I.K."/>
            <person name="Maruyama S.R."/>
        </authorList>
    </citation>
    <scope>NUCLEOTIDE SEQUENCE</scope>
    <source>
        <strain evidence="5">Mato Grasso do Sul</strain>
        <tissue evidence="5">Salivary glands</tissue>
    </source>
</reference>
<dbReference type="GO" id="GO:0005743">
    <property type="term" value="C:mitochondrial inner membrane"/>
    <property type="evidence" value="ECO:0007669"/>
    <property type="project" value="TreeGrafter"/>
</dbReference>
<evidence type="ECO:0000256" key="3">
    <source>
        <dbReference type="ARBA" id="ARBA00023128"/>
    </source>
</evidence>
<evidence type="ECO:0000256" key="1">
    <source>
        <dbReference type="ARBA" id="ARBA00004173"/>
    </source>
</evidence>
<dbReference type="GO" id="GO:0032981">
    <property type="term" value="P:mitochondrial respiratory chain complex I assembly"/>
    <property type="evidence" value="ECO:0007669"/>
    <property type="project" value="InterPro"/>
</dbReference>
<dbReference type="Pfam" id="PF04430">
    <property type="entry name" value="DUF498"/>
    <property type="match status" value="1"/>
</dbReference>
<dbReference type="InterPro" id="IPR034095">
    <property type="entry name" value="NDUF3"/>
</dbReference>
<evidence type="ECO:0000256" key="2">
    <source>
        <dbReference type="ARBA" id="ARBA00021776"/>
    </source>
</evidence>
<dbReference type="EMBL" id="GBBM01006279">
    <property type="protein sequence ID" value="JAC29139.1"/>
    <property type="molecule type" value="mRNA"/>
</dbReference>
<dbReference type="InterPro" id="IPR036748">
    <property type="entry name" value="MTH938-like_sf"/>
</dbReference>
<dbReference type="AlphaFoldDB" id="A0A023G5R3"/>
<dbReference type="Gene3D" id="3.40.1230.10">
    <property type="entry name" value="MTH938-like"/>
    <property type="match status" value="1"/>
</dbReference>
<dbReference type="PANTHER" id="PTHR21192">
    <property type="entry name" value="NUCLEAR PROTEIN E3-3"/>
    <property type="match status" value="1"/>
</dbReference>
<sequence>MISMLATSRTFLSKAFKPQRLSVRWTAYEGDGKTTVTVLNQERGDMLLVNSYSPAGFRMNNGLFIVGPVALFPRSVLQWRVRSASDISAESLSLFTLLEPKLDVLVLGLGDVNDCLDMEVIRYLREKKITVEMHPTVTACTTFNFLNVEDRNVAAAMIPPAHVSAGDEFYLQAGRERRALLAAD</sequence>
<accession>A0A023G5R3</accession>
<evidence type="ECO:0000313" key="5">
    <source>
        <dbReference type="EMBL" id="JAC29139.1"/>
    </source>
</evidence>
<protein>
    <recommendedName>
        <fullName evidence="2">NADH dehydrogenase [ubiquinone] 1 alpha subcomplex assembly factor 3</fullName>
    </recommendedName>
</protein>
<comment type="similarity">
    <text evidence="4">Belongs to the NDUFAF3 family.</text>
</comment>
<dbReference type="SUPFAM" id="SSF64076">
    <property type="entry name" value="MTH938-like"/>
    <property type="match status" value="1"/>
</dbReference>
<dbReference type="PANTHER" id="PTHR21192:SF2">
    <property type="entry name" value="NADH DEHYDROGENASE [UBIQUINONE] 1 ALPHA SUBCOMPLEX ASSEMBLY FACTOR 3"/>
    <property type="match status" value="1"/>
</dbReference>